<dbReference type="GO" id="GO:0032259">
    <property type="term" value="P:methylation"/>
    <property type="evidence" value="ECO:0007669"/>
    <property type="project" value="UniProtKB-KW"/>
</dbReference>
<evidence type="ECO:0000256" key="4">
    <source>
        <dbReference type="ARBA" id="ARBA00022679"/>
    </source>
</evidence>
<keyword evidence="7" id="KW-1185">Reference proteome</keyword>
<dbReference type="GeneID" id="109468742"/>
<organism evidence="7 8">
    <name type="scientific">Branchiostoma belcheri</name>
    <name type="common">Amphioxus</name>
    <dbReference type="NCBI Taxonomy" id="7741"/>
    <lineage>
        <taxon>Eukaryota</taxon>
        <taxon>Metazoa</taxon>
        <taxon>Chordata</taxon>
        <taxon>Cephalochordata</taxon>
        <taxon>Leptocardii</taxon>
        <taxon>Amphioxiformes</taxon>
        <taxon>Branchiostomatidae</taxon>
        <taxon>Branchiostoma</taxon>
    </lineage>
</organism>
<dbReference type="Gene3D" id="3.40.50.150">
    <property type="entry name" value="Vaccinia Virus protein VP39"/>
    <property type="match status" value="1"/>
</dbReference>
<name>A0A6P4YDX2_BRABE</name>
<dbReference type="FunFam" id="3.40.50.150:FF:000096">
    <property type="entry name" value="Guanidinoacetate N-methyltransferase"/>
    <property type="match status" value="1"/>
</dbReference>
<evidence type="ECO:0000256" key="5">
    <source>
        <dbReference type="ARBA" id="ARBA00022691"/>
    </source>
</evidence>
<feature type="domain" description="RMT2" evidence="6">
    <location>
        <begin position="11"/>
        <end position="236"/>
    </location>
</feature>
<evidence type="ECO:0000256" key="3">
    <source>
        <dbReference type="ARBA" id="ARBA00022603"/>
    </source>
</evidence>
<dbReference type="InterPro" id="IPR051038">
    <property type="entry name" value="RMT2/GAMT_Mtase"/>
</dbReference>
<evidence type="ECO:0000256" key="2">
    <source>
        <dbReference type="ARBA" id="ARBA00012887"/>
    </source>
</evidence>
<keyword evidence="4" id="KW-0808">Transferase</keyword>
<evidence type="ECO:0000256" key="1">
    <source>
        <dbReference type="ARBA" id="ARBA00004820"/>
    </source>
</evidence>
<keyword evidence="5" id="KW-0949">S-adenosyl-L-methionine</keyword>
<evidence type="ECO:0000259" key="6">
    <source>
        <dbReference type="PROSITE" id="PS51559"/>
    </source>
</evidence>
<dbReference type="InterPro" id="IPR026480">
    <property type="entry name" value="RMT2_dom"/>
</dbReference>
<dbReference type="PANTHER" id="PTHR32379">
    <property type="entry name" value="GUANIDINOACETATE N-METHYLTRANSFERASE"/>
    <property type="match status" value="1"/>
</dbReference>
<evidence type="ECO:0000313" key="8">
    <source>
        <dbReference type="RefSeq" id="XP_019622628.1"/>
    </source>
</evidence>
<dbReference type="RefSeq" id="XP_019622628.1">
    <property type="nucleotide sequence ID" value="XM_019767069.1"/>
</dbReference>
<proteinExistence type="predicted"/>
<dbReference type="InterPro" id="IPR029063">
    <property type="entry name" value="SAM-dependent_MTases_sf"/>
</dbReference>
<keyword evidence="3" id="KW-0489">Methyltransferase</keyword>
<dbReference type="Proteomes" id="UP000515135">
    <property type="component" value="Unplaced"/>
</dbReference>
<dbReference type="SUPFAM" id="SSF53335">
    <property type="entry name" value="S-adenosyl-L-methionine-dependent methyltransferases"/>
    <property type="match status" value="1"/>
</dbReference>
<protein>
    <recommendedName>
        <fullName evidence="2">guanidinoacetate N-methyltransferase</fullName>
        <ecNumber evidence="2">2.1.1.2</ecNumber>
    </recommendedName>
</protein>
<dbReference type="EC" id="2.1.1.2" evidence="2"/>
<dbReference type="GO" id="GO:0005737">
    <property type="term" value="C:cytoplasm"/>
    <property type="evidence" value="ECO:0007669"/>
    <property type="project" value="TreeGrafter"/>
</dbReference>
<accession>A0A6P4YDX2</accession>
<sequence length="236" mass="26837">MTAVAGQPIFGSGEDCKPAWTDASADYDATDEHLEIMGKPVMERWETPYMHKLAQVASCKGGRVLEIGFGMAIAGSEIERQNIEEHWIIECNDGVFERLEKWAKEQKHKIVPLKGMWQDVVGTLPDGHFDGILYDTYPLSEAEWHTHQFDFIGKHACRLLKPGGVLSYCNLTSWGDFLKGKYDNIETMFKETQISHLEAAGFKKENISWECITNQPPKECKYYQFPLMLAPKCIKA</sequence>
<dbReference type="AlphaFoldDB" id="A0A6P4YDX2"/>
<dbReference type="PANTHER" id="PTHR32379:SF1">
    <property type="entry name" value="GUANIDINOACETATE N-METHYLTRANSFERASE"/>
    <property type="match status" value="1"/>
</dbReference>
<dbReference type="GO" id="GO:0006601">
    <property type="term" value="P:creatine biosynthetic process"/>
    <property type="evidence" value="ECO:0007669"/>
    <property type="project" value="TreeGrafter"/>
</dbReference>
<dbReference type="PROSITE" id="PS51559">
    <property type="entry name" value="SAM_RMT2"/>
    <property type="match status" value="1"/>
</dbReference>
<dbReference type="CDD" id="cd02440">
    <property type="entry name" value="AdoMet_MTases"/>
    <property type="match status" value="1"/>
</dbReference>
<dbReference type="GO" id="GO:0030731">
    <property type="term" value="F:guanidinoacetate N-methyltransferase activity"/>
    <property type="evidence" value="ECO:0007669"/>
    <property type="project" value="UniProtKB-EC"/>
</dbReference>
<dbReference type="GO" id="GO:0005634">
    <property type="term" value="C:nucleus"/>
    <property type="evidence" value="ECO:0007669"/>
    <property type="project" value="TreeGrafter"/>
</dbReference>
<reference evidence="8" key="1">
    <citation type="submission" date="2025-08" db="UniProtKB">
        <authorList>
            <consortium name="RefSeq"/>
        </authorList>
    </citation>
    <scope>IDENTIFICATION</scope>
    <source>
        <tissue evidence="8">Gonad</tissue>
    </source>
</reference>
<dbReference type="OrthoDB" id="19014at2759"/>
<dbReference type="KEGG" id="bbel:109468742"/>
<evidence type="ECO:0000313" key="7">
    <source>
        <dbReference type="Proteomes" id="UP000515135"/>
    </source>
</evidence>
<gene>
    <name evidence="8" type="primary">LOC109468742</name>
</gene>
<comment type="pathway">
    <text evidence="1">Amine and polyamine biosynthesis; creatine biosynthesis; creatine from L-arginine and glycine: step 2/2.</text>
</comment>